<evidence type="ECO:0000313" key="5">
    <source>
        <dbReference type="Proteomes" id="UP000694888"/>
    </source>
</evidence>
<dbReference type="InterPro" id="IPR002181">
    <property type="entry name" value="Fibrinogen_a/b/g_C_dom"/>
</dbReference>
<evidence type="ECO:0000256" key="1">
    <source>
        <dbReference type="ARBA" id="ARBA00004613"/>
    </source>
</evidence>
<evidence type="ECO:0000256" key="3">
    <source>
        <dbReference type="ARBA" id="ARBA00023157"/>
    </source>
</evidence>
<dbReference type="PROSITE" id="PS51406">
    <property type="entry name" value="FIBRINOGEN_C_2"/>
    <property type="match status" value="1"/>
</dbReference>
<accession>A0ABM0ZX64</accession>
<evidence type="ECO:0000313" key="6">
    <source>
        <dbReference type="RefSeq" id="XP_012936356.1"/>
    </source>
</evidence>
<dbReference type="PANTHER" id="PTHR47221">
    <property type="entry name" value="FIBRINOGEN ALPHA CHAIN"/>
    <property type="match status" value="1"/>
</dbReference>
<organism evidence="5 6">
    <name type="scientific">Aplysia californica</name>
    <name type="common">California sea hare</name>
    <dbReference type="NCBI Taxonomy" id="6500"/>
    <lineage>
        <taxon>Eukaryota</taxon>
        <taxon>Metazoa</taxon>
        <taxon>Spiralia</taxon>
        <taxon>Lophotrochozoa</taxon>
        <taxon>Mollusca</taxon>
        <taxon>Gastropoda</taxon>
        <taxon>Heterobranchia</taxon>
        <taxon>Euthyneura</taxon>
        <taxon>Tectipleura</taxon>
        <taxon>Aplysiida</taxon>
        <taxon>Aplysioidea</taxon>
        <taxon>Aplysiidae</taxon>
        <taxon>Aplysia</taxon>
    </lineage>
</organism>
<dbReference type="Pfam" id="PF00147">
    <property type="entry name" value="Fibrinogen_C"/>
    <property type="match status" value="1"/>
</dbReference>
<keyword evidence="3" id="KW-1015">Disulfide bond</keyword>
<protein>
    <submittedName>
        <fullName evidence="6">Fibrinogen-like protein 1</fullName>
    </submittedName>
</protein>
<keyword evidence="2" id="KW-0964">Secreted</keyword>
<dbReference type="SUPFAM" id="SSF56496">
    <property type="entry name" value="Fibrinogen C-terminal domain-like"/>
    <property type="match status" value="1"/>
</dbReference>
<dbReference type="InterPro" id="IPR037579">
    <property type="entry name" value="FIB_ANG-like"/>
</dbReference>
<dbReference type="Proteomes" id="UP000694888">
    <property type="component" value="Unplaced"/>
</dbReference>
<keyword evidence="5" id="KW-1185">Reference proteome</keyword>
<sequence>MDESDGYRILVGGYRGNAGDPFHSMSYDMRMQSMRFSTFDSDNDLDNGGNCALTFTSGWWFNKCFQINLNGVWYSSSRYAGPSMNGIVWDLWTEHFKGYSLRHTEMKLRPADFHVKRRS</sequence>
<name>A0ABM0ZX64_APLCA</name>
<dbReference type="PANTHER" id="PTHR47221:SF7">
    <property type="entry name" value="FIBRINOGEN BETA CHAIN"/>
    <property type="match status" value="1"/>
</dbReference>
<reference evidence="6" key="1">
    <citation type="submission" date="2025-08" db="UniProtKB">
        <authorList>
            <consortium name="RefSeq"/>
        </authorList>
    </citation>
    <scope>IDENTIFICATION</scope>
</reference>
<dbReference type="SMART" id="SM00186">
    <property type="entry name" value="FBG"/>
    <property type="match status" value="1"/>
</dbReference>
<evidence type="ECO:0000259" key="4">
    <source>
        <dbReference type="PROSITE" id="PS51406"/>
    </source>
</evidence>
<dbReference type="Gene3D" id="3.90.215.10">
    <property type="entry name" value="Gamma Fibrinogen, chain A, domain 1"/>
    <property type="match status" value="1"/>
</dbReference>
<dbReference type="RefSeq" id="XP_012936356.1">
    <property type="nucleotide sequence ID" value="XM_013080902.1"/>
</dbReference>
<evidence type="ECO:0000256" key="2">
    <source>
        <dbReference type="ARBA" id="ARBA00022525"/>
    </source>
</evidence>
<gene>
    <name evidence="6" type="primary">LOC101855093</name>
</gene>
<proteinExistence type="predicted"/>
<feature type="domain" description="Fibrinogen C-terminal" evidence="4">
    <location>
        <begin position="1"/>
        <end position="112"/>
    </location>
</feature>
<dbReference type="InterPro" id="IPR014716">
    <property type="entry name" value="Fibrinogen_a/b/g_C_1"/>
</dbReference>
<comment type="subcellular location">
    <subcellularLocation>
        <location evidence="1">Secreted</location>
    </subcellularLocation>
</comment>
<dbReference type="GeneID" id="101855093"/>
<dbReference type="InterPro" id="IPR036056">
    <property type="entry name" value="Fibrinogen-like_C"/>
</dbReference>